<dbReference type="OrthoDB" id="287587at2"/>
<dbReference type="Proteomes" id="UP000075260">
    <property type="component" value="Unassembled WGS sequence"/>
</dbReference>
<evidence type="ECO:0000313" key="6">
    <source>
        <dbReference type="EMBL" id="KYF66117.1"/>
    </source>
</evidence>
<dbReference type="SUPFAM" id="SSF46565">
    <property type="entry name" value="Chaperone J-domain"/>
    <property type="match status" value="1"/>
</dbReference>
<evidence type="ECO:0000256" key="3">
    <source>
        <dbReference type="ARBA" id="ARBA00025596"/>
    </source>
</evidence>
<dbReference type="InterPro" id="IPR004640">
    <property type="entry name" value="HscB"/>
</dbReference>
<dbReference type="PANTHER" id="PTHR14021">
    <property type="entry name" value="IRON-SULFUR CLUSTER CO-CHAPERONE PROTEIN HSCB"/>
    <property type="match status" value="1"/>
</dbReference>
<feature type="domain" description="J" evidence="5">
    <location>
        <begin position="3"/>
        <end position="77"/>
    </location>
</feature>
<dbReference type="Pfam" id="PF07743">
    <property type="entry name" value="HSCB_C"/>
    <property type="match status" value="1"/>
</dbReference>
<evidence type="ECO:0000313" key="7">
    <source>
        <dbReference type="Proteomes" id="UP000075260"/>
    </source>
</evidence>
<protein>
    <recommendedName>
        <fullName evidence="4">Co-chaperone protein HscB homolog</fullName>
    </recommendedName>
</protein>
<evidence type="ECO:0000256" key="4">
    <source>
        <dbReference type="HAMAP-Rule" id="MF_00682"/>
    </source>
</evidence>
<accession>A0A150QDP8</accession>
<reference evidence="6 7" key="1">
    <citation type="submission" date="2014-02" db="EMBL/GenBank/DDBJ databases">
        <title>The small core and large imbalanced accessory genome model reveals a collaborative survival strategy of Sorangium cellulosum strains in nature.</title>
        <authorList>
            <person name="Han K."/>
            <person name="Peng R."/>
            <person name="Blom J."/>
            <person name="Li Y.-Z."/>
        </authorList>
    </citation>
    <scope>NUCLEOTIDE SEQUENCE [LARGE SCALE GENOMIC DNA]</scope>
    <source>
        <strain evidence="6 7">So0008-312</strain>
    </source>
</reference>
<comment type="function">
    <text evidence="3 4">Co-chaperone involved in the maturation of iron-sulfur cluster-containing proteins. Seems to help targeting proteins to be folded toward HscA.</text>
</comment>
<sequence length="178" mass="19615">MTDPFDTLGLEPRFDLDLRALEQRHRDLSRALHPDRYAGAPAAERRLALGRAIEANDALRVLRDPIRRAEALLQRAGLARGEEAGQKASPALLMEMMESREELSEAAKRSDSARVARLGEAMRAREQASLAAIQGAFAAAGGDPEKLKGVLALVSELRYIRRFLDEVSAIEEELTVQT</sequence>
<dbReference type="InterPro" id="IPR009073">
    <property type="entry name" value="HscB_oligo_C"/>
</dbReference>
<dbReference type="GO" id="GO:0006457">
    <property type="term" value="P:protein folding"/>
    <property type="evidence" value="ECO:0007669"/>
    <property type="project" value="UniProtKB-UniRule"/>
</dbReference>
<dbReference type="Gene3D" id="1.20.1280.20">
    <property type="entry name" value="HscB, C-terminal domain"/>
    <property type="match status" value="1"/>
</dbReference>
<dbReference type="AlphaFoldDB" id="A0A150QDP8"/>
<gene>
    <name evidence="4" type="primary">hscB</name>
    <name evidence="6" type="ORF">BE15_16870</name>
</gene>
<dbReference type="GO" id="GO:0051087">
    <property type="term" value="F:protein-folding chaperone binding"/>
    <property type="evidence" value="ECO:0007669"/>
    <property type="project" value="InterPro"/>
</dbReference>
<dbReference type="InterPro" id="IPR001623">
    <property type="entry name" value="DnaJ_domain"/>
</dbReference>
<dbReference type="HAMAP" id="MF_00682">
    <property type="entry name" value="HscB"/>
    <property type="match status" value="1"/>
</dbReference>
<dbReference type="PANTHER" id="PTHR14021:SF15">
    <property type="entry name" value="IRON-SULFUR CLUSTER CO-CHAPERONE PROTEIN HSCB"/>
    <property type="match status" value="1"/>
</dbReference>
<proteinExistence type="inferred from homology"/>
<dbReference type="GO" id="GO:0051259">
    <property type="term" value="P:protein complex oligomerization"/>
    <property type="evidence" value="ECO:0007669"/>
    <property type="project" value="InterPro"/>
</dbReference>
<evidence type="ECO:0000256" key="1">
    <source>
        <dbReference type="ARBA" id="ARBA00010476"/>
    </source>
</evidence>
<keyword evidence="2 4" id="KW-0143">Chaperone</keyword>
<evidence type="ECO:0000259" key="5">
    <source>
        <dbReference type="PROSITE" id="PS50076"/>
    </source>
</evidence>
<dbReference type="RefSeq" id="WP_061610703.1">
    <property type="nucleotide sequence ID" value="NZ_JEMA01000771.1"/>
</dbReference>
<evidence type="ECO:0000256" key="2">
    <source>
        <dbReference type="ARBA" id="ARBA00023186"/>
    </source>
</evidence>
<dbReference type="SMART" id="SM00271">
    <property type="entry name" value="DnaJ"/>
    <property type="match status" value="1"/>
</dbReference>
<dbReference type="SUPFAM" id="SSF47144">
    <property type="entry name" value="HSC20 (HSCB), C-terminal oligomerisation domain"/>
    <property type="match status" value="1"/>
</dbReference>
<dbReference type="PROSITE" id="PS50076">
    <property type="entry name" value="DNAJ_2"/>
    <property type="match status" value="1"/>
</dbReference>
<dbReference type="InterPro" id="IPR036386">
    <property type="entry name" value="HscB_C_sf"/>
</dbReference>
<organism evidence="6 7">
    <name type="scientific">Sorangium cellulosum</name>
    <name type="common">Polyangium cellulosum</name>
    <dbReference type="NCBI Taxonomy" id="56"/>
    <lineage>
        <taxon>Bacteria</taxon>
        <taxon>Pseudomonadati</taxon>
        <taxon>Myxococcota</taxon>
        <taxon>Polyangia</taxon>
        <taxon>Polyangiales</taxon>
        <taxon>Polyangiaceae</taxon>
        <taxon>Sorangium</taxon>
    </lineage>
</organism>
<comment type="subunit">
    <text evidence="4">Interacts with HscA and stimulates its ATPase activity.</text>
</comment>
<name>A0A150QDP8_SORCE</name>
<dbReference type="InterPro" id="IPR036869">
    <property type="entry name" value="J_dom_sf"/>
</dbReference>
<dbReference type="GO" id="GO:0044571">
    <property type="term" value="P:[2Fe-2S] cluster assembly"/>
    <property type="evidence" value="ECO:0007669"/>
    <property type="project" value="InterPro"/>
</dbReference>
<comment type="caution">
    <text evidence="6">The sequence shown here is derived from an EMBL/GenBank/DDBJ whole genome shotgun (WGS) entry which is preliminary data.</text>
</comment>
<dbReference type="GO" id="GO:0001671">
    <property type="term" value="F:ATPase activator activity"/>
    <property type="evidence" value="ECO:0007669"/>
    <property type="project" value="InterPro"/>
</dbReference>
<dbReference type="NCBIfam" id="TIGR00714">
    <property type="entry name" value="hscB"/>
    <property type="match status" value="1"/>
</dbReference>
<dbReference type="EMBL" id="JEMA01000771">
    <property type="protein sequence ID" value="KYF66117.1"/>
    <property type="molecule type" value="Genomic_DNA"/>
</dbReference>
<dbReference type="Gene3D" id="1.10.287.110">
    <property type="entry name" value="DnaJ domain"/>
    <property type="match status" value="1"/>
</dbReference>
<comment type="similarity">
    <text evidence="1 4">Belongs to the HscB family.</text>
</comment>